<dbReference type="Proteomes" id="UP000789702">
    <property type="component" value="Unassembled WGS sequence"/>
</dbReference>
<dbReference type="EMBL" id="CAJVPU010007597">
    <property type="protein sequence ID" value="CAG8574589.1"/>
    <property type="molecule type" value="Genomic_DNA"/>
</dbReference>
<organism evidence="1 2">
    <name type="scientific">Dentiscutata heterogama</name>
    <dbReference type="NCBI Taxonomy" id="1316150"/>
    <lineage>
        <taxon>Eukaryota</taxon>
        <taxon>Fungi</taxon>
        <taxon>Fungi incertae sedis</taxon>
        <taxon>Mucoromycota</taxon>
        <taxon>Glomeromycotina</taxon>
        <taxon>Glomeromycetes</taxon>
        <taxon>Diversisporales</taxon>
        <taxon>Gigasporaceae</taxon>
        <taxon>Dentiscutata</taxon>
    </lineage>
</organism>
<proteinExistence type="predicted"/>
<evidence type="ECO:0000313" key="1">
    <source>
        <dbReference type="EMBL" id="CAG8574589.1"/>
    </source>
</evidence>
<feature type="non-terminal residue" evidence="1">
    <location>
        <position position="100"/>
    </location>
</feature>
<evidence type="ECO:0000313" key="2">
    <source>
        <dbReference type="Proteomes" id="UP000789702"/>
    </source>
</evidence>
<reference evidence="1" key="1">
    <citation type="submission" date="2021-06" db="EMBL/GenBank/DDBJ databases">
        <authorList>
            <person name="Kallberg Y."/>
            <person name="Tangrot J."/>
            <person name="Rosling A."/>
        </authorList>
    </citation>
    <scope>NUCLEOTIDE SEQUENCE</scope>
    <source>
        <strain evidence="1">IL203A</strain>
    </source>
</reference>
<gene>
    <name evidence="1" type="ORF">DHETER_LOCUS6211</name>
</gene>
<name>A0ACA9M9C6_9GLOM</name>
<comment type="caution">
    <text evidence="1">The sequence shown here is derived from an EMBL/GenBank/DDBJ whole genome shotgun (WGS) entry which is preliminary data.</text>
</comment>
<keyword evidence="2" id="KW-1185">Reference proteome</keyword>
<protein>
    <submittedName>
        <fullName evidence="1">6425_t:CDS:1</fullName>
    </submittedName>
</protein>
<accession>A0ACA9M9C6</accession>
<sequence>MTSQKPSEESEWNNDIEKYTTQLIFHKGSESDFREMIWDLKYNKYKYTIEELKKIQQIHILDLDLLQFKDQQSEIDNNIEKEVSEPDSDDSEYTSQQKKR</sequence>